<reference evidence="1 2" key="1">
    <citation type="journal article" date="2023" name="Nucleic Acids Res.">
        <title>The hologenome of Daphnia magna reveals possible DNA methylation and microbiome-mediated evolution of the host genome.</title>
        <authorList>
            <person name="Chaturvedi A."/>
            <person name="Li X."/>
            <person name="Dhandapani V."/>
            <person name="Marshall H."/>
            <person name="Kissane S."/>
            <person name="Cuenca-Cambronero M."/>
            <person name="Asole G."/>
            <person name="Calvet F."/>
            <person name="Ruiz-Romero M."/>
            <person name="Marangio P."/>
            <person name="Guigo R."/>
            <person name="Rago D."/>
            <person name="Mirbahai L."/>
            <person name="Eastwood N."/>
            <person name="Colbourne J.K."/>
            <person name="Zhou J."/>
            <person name="Mallon E."/>
            <person name="Orsini L."/>
        </authorList>
    </citation>
    <scope>NUCLEOTIDE SEQUENCE [LARGE SCALE GENOMIC DNA]</scope>
    <source>
        <strain evidence="1">LRV0_1</strain>
    </source>
</reference>
<evidence type="ECO:0000313" key="1">
    <source>
        <dbReference type="EMBL" id="KAK4037768.1"/>
    </source>
</evidence>
<protein>
    <submittedName>
        <fullName evidence="1">Uncharacterized protein</fullName>
    </submittedName>
</protein>
<comment type="caution">
    <text evidence="1">The sequence shown here is derived from an EMBL/GenBank/DDBJ whole genome shotgun (WGS) entry which is preliminary data.</text>
</comment>
<dbReference type="Proteomes" id="UP001234178">
    <property type="component" value="Unassembled WGS sequence"/>
</dbReference>
<gene>
    <name evidence="1" type="ORF">OUZ56_029797</name>
</gene>
<name>A0ABR0B7V0_9CRUS</name>
<proteinExistence type="predicted"/>
<keyword evidence="2" id="KW-1185">Reference proteome</keyword>
<accession>A0ABR0B7V0</accession>
<organism evidence="1 2">
    <name type="scientific">Daphnia magna</name>
    <dbReference type="NCBI Taxonomy" id="35525"/>
    <lineage>
        <taxon>Eukaryota</taxon>
        <taxon>Metazoa</taxon>
        <taxon>Ecdysozoa</taxon>
        <taxon>Arthropoda</taxon>
        <taxon>Crustacea</taxon>
        <taxon>Branchiopoda</taxon>
        <taxon>Diplostraca</taxon>
        <taxon>Cladocera</taxon>
        <taxon>Anomopoda</taxon>
        <taxon>Daphniidae</taxon>
        <taxon>Daphnia</taxon>
    </lineage>
</organism>
<evidence type="ECO:0000313" key="2">
    <source>
        <dbReference type="Proteomes" id="UP001234178"/>
    </source>
</evidence>
<dbReference type="EMBL" id="JAOYFB010000040">
    <property type="protein sequence ID" value="KAK4037768.1"/>
    <property type="molecule type" value="Genomic_DNA"/>
</dbReference>
<sequence length="163" mass="19124">MGSSRDVRRLVTLEVHTDLLPTAKKIFNCIGLEPIGALFCQSGFSFRAIEAWLRVENSSPRIQLEFNRDVFTFCSRQLDVVEETGGLIREPIITICELSDYAQGFDEKDKRQYVEKLVPIPKYLTVFDNEPLLRRTRKRDFDFRSAFWSAERNRMLWNEQLDP</sequence>